<gene>
    <name evidence="2" type="ORF">PVAND_002108</name>
</gene>
<dbReference type="InterPro" id="IPR036397">
    <property type="entry name" value="RNaseH_sf"/>
</dbReference>
<dbReference type="Gene3D" id="3.30.420.10">
    <property type="entry name" value="Ribonuclease H-like superfamily/Ribonuclease H"/>
    <property type="match status" value="1"/>
</dbReference>
<comment type="caution">
    <text evidence="2">The sequence shown here is derived from an EMBL/GenBank/DDBJ whole genome shotgun (WGS) entry which is preliminary data.</text>
</comment>
<keyword evidence="1" id="KW-0472">Membrane</keyword>
<protein>
    <submittedName>
        <fullName evidence="2">Uncharacterized protein</fullName>
    </submittedName>
</protein>
<evidence type="ECO:0000313" key="3">
    <source>
        <dbReference type="Proteomes" id="UP001107558"/>
    </source>
</evidence>
<evidence type="ECO:0000256" key="1">
    <source>
        <dbReference type="SAM" id="Phobius"/>
    </source>
</evidence>
<dbReference type="SUPFAM" id="SSF53098">
    <property type="entry name" value="Ribonuclease H-like"/>
    <property type="match status" value="1"/>
</dbReference>
<dbReference type="EMBL" id="JADBJN010000003">
    <property type="protein sequence ID" value="KAG5671940.1"/>
    <property type="molecule type" value="Genomic_DNA"/>
</dbReference>
<dbReference type="GO" id="GO:0003676">
    <property type="term" value="F:nucleic acid binding"/>
    <property type="evidence" value="ECO:0007669"/>
    <property type="project" value="InterPro"/>
</dbReference>
<evidence type="ECO:0000313" key="2">
    <source>
        <dbReference type="EMBL" id="KAG5671940.1"/>
    </source>
</evidence>
<dbReference type="AlphaFoldDB" id="A0A9J6BQ00"/>
<keyword evidence="1" id="KW-1133">Transmembrane helix</keyword>
<keyword evidence="3" id="KW-1185">Reference proteome</keyword>
<name>A0A9J6BQ00_POLVA</name>
<accession>A0A9J6BQ00</accession>
<proteinExistence type="predicted"/>
<keyword evidence="1" id="KW-0812">Transmembrane</keyword>
<reference evidence="2" key="1">
    <citation type="submission" date="2021-03" db="EMBL/GenBank/DDBJ databases">
        <title>Chromosome level genome of the anhydrobiotic midge Polypedilum vanderplanki.</title>
        <authorList>
            <person name="Yoshida Y."/>
            <person name="Kikawada T."/>
            <person name="Gusev O."/>
        </authorList>
    </citation>
    <scope>NUCLEOTIDE SEQUENCE</scope>
    <source>
        <strain evidence="2">NIAS01</strain>
        <tissue evidence="2">Whole body or cell culture</tissue>
    </source>
</reference>
<organism evidence="2 3">
    <name type="scientific">Polypedilum vanderplanki</name>
    <name type="common">Sleeping chironomid midge</name>
    <dbReference type="NCBI Taxonomy" id="319348"/>
    <lineage>
        <taxon>Eukaryota</taxon>
        <taxon>Metazoa</taxon>
        <taxon>Ecdysozoa</taxon>
        <taxon>Arthropoda</taxon>
        <taxon>Hexapoda</taxon>
        <taxon>Insecta</taxon>
        <taxon>Pterygota</taxon>
        <taxon>Neoptera</taxon>
        <taxon>Endopterygota</taxon>
        <taxon>Diptera</taxon>
        <taxon>Nematocera</taxon>
        <taxon>Chironomoidea</taxon>
        <taxon>Chironomidae</taxon>
        <taxon>Chironominae</taxon>
        <taxon>Polypedilum</taxon>
        <taxon>Polypedilum</taxon>
    </lineage>
</organism>
<sequence length="218" mass="24972">MSSINSKFPSDKFCKSSNFYPKNLQIDSLFGKKSKKIDKSDENIQEKYNALLTKYPNYQIYYIDSSFKNKESGHAIVTSDYYNKDKLTTVKVEFSQIAANSVDAELLGILMAVEYLQNKDGKFLIFNDSKNGIGMLKKFENSKNVKAREILETIKASKAQFVIAWAPRKLKGIVFADEVSKIARKHGSVLVDNIKDKINFNIILVIFCQYCCLLYFIF</sequence>
<feature type="transmembrane region" description="Helical" evidence="1">
    <location>
        <begin position="198"/>
        <end position="217"/>
    </location>
</feature>
<dbReference type="InterPro" id="IPR012337">
    <property type="entry name" value="RNaseH-like_sf"/>
</dbReference>
<dbReference type="Proteomes" id="UP001107558">
    <property type="component" value="Chromosome 3"/>
</dbReference>